<protein>
    <submittedName>
        <fullName evidence="1">Uncharacterized protein</fullName>
    </submittedName>
</protein>
<evidence type="ECO:0000313" key="2">
    <source>
        <dbReference type="Proteomes" id="UP000184164"/>
    </source>
</evidence>
<dbReference type="STRING" id="1484053.SAMN05444274_101574"/>
<gene>
    <name evidence="1" type="ORF">SAMN05444274_101574</name>
</gene>
<name>A0A1M4U4Y9_9BACT</name>
<evidence type="ECO:0000313" key="1">
    <source>
        <dbReference type="EMBL" id="SHE51745.1"/>
    </source>
</evidence>
<dbReference type="Proteomes" id="UP000184164">
    <property type="component" value="Unassembled WGS sequence"/>
</dbReference>
<dbReference type="AlphaFoldDB" id="A0A1M4U4Y9"/>
<dbReference type="EMBL" id="FQUM01000001">
    <property type="protein sequence ID" value="SHE51745.1"/>
    <property type="molecule type" value="Genomic_DNA"/>
</dbReference>
<keyword evidence="2" id="KW-1185">Reference proteome</keyword>
<organism evidence="1 2">
    <name type="scientific">Mariniphaga anaerophila</name>
    <dbReference type="NCBI Taxonomy" id="1484053"/>
    <lineage>
        <taxon>Bacteria</taxon>
        <taxon>Pseudomonadati</taxon>
        <taxon>Bacteroidota</taxon>
        <taxon>Bacteroidia</taxon>
        <taxon>Marinilabiliales</taxon>
        <taxon>Prolixibacteraceae</taxon>
        <taxon>Mariniphaga</taxon>
    </lineage>
</organism>
<accession>A0A1M4U4Y9</accession>
<reference evidence="1 2" key="1">
    <citation type="submission" date="2016-11" db="EMBL/GenBank/DDBJ databases">
        <authorList>
            <person name="Jaros S."/>
            <person name="Januszkiewicz K."/>
            <person name="Wedrychowicz H."/>
        </authorList>
    </citation>
    <scope>NUCLEOTIDE SEQUENCE [LARGE SCALE GENOMIC DNA]</scope>
    <source>
        <strain evidence="1 2">DSM 26910</strain>
    </source>
</reference>
<sequence>MKDVQIAVIDNLSFDSFGDIHMPNYKVLL</sequence>
<proteinExistence type="predicted"/>